<dbReference type="InterPro" id="IPR001789">
    <property type="entry name" value="Sig_transdc_resp-reg_receiver"/>
</dbReference>
<dbReference type="InterPro" id="IPR011123">
    <property type="entry name" value="Y_Y_Y"/>
</dbReference>
<evidence type="ECO:0000256" key="3">
    <source>
        <dbReference type="ARBA" id="ARBA00022553"/>
    </source>
</evidence>
<dbReference type="SMART" id="SM00448">
    <property type="entry name" value="REC"/>
    <property type="match status" value="1"/>
</dbReference>
<dbReference type="PROSITE" id="PS01124">
    <property type="entry name" value="HTH_ARAC_FAMILY_2"/>
    <property type="match status" value="1"/>
</dbReference>
<dbReference type="InterPro" id="IPR003661">
    <property type="entry name" value="HisK_dim/P_dom"/>
</dbReference>
<dbReference type="Gene3D" id="1.10.287.130">
    <property type="match status" value="1"/>
</dbReference>
<keyword evidence="12" id="KW-0812">Transmembrane</keyword>
<evidence type="ECO:0000256" key="10">
    <source>
        <dbReference type="ARBA" id="ARBA00023163"/>
    </source>
</evidence>
<keyword evidence="17" id="KW-1185">Reference proteome</keyword>
<dbReference type="PROSITE" id="PS50110">
    <property type="entry name" value="RESPONSE_REGULATORY"/>
    <property type="match status" value="1"/>
</dbReference>
<feature type="transmembrane region" description="Helical" evidence="12">
    <location>
        <begin position="795"/>
        <end position="816"/>
    </location>
</feature>
<evidence type="ECO:0000259" key="14">
    <source>
        <dbReference type="PROSITE" id="PS50109"/>
    </source>
</evidence>
<dbReference type="Pfam" id="PF00072">
    <property type="entry name" value="Response_reg"/>
    <property type="match status" value="1"/>
</dbReference>
<dbReference type="InterPro" id="IPR018060">
    <property type="entry name" value="HTH_AraC"/>
</dbReference>
<evidence type="ECO:0000256" key="7">
    <source>
        <dbReference type="ARBA" id="ARBA00022840"/>
    </source>
</evidence>
<dbReference type="CDD" id="cd00082">
    <property type="entry name" value="HisKA"/>
    <property type="match status" value="1"/>
</dbReference>
<dbReference type="Pfam" id="PF12833">
    <property type="entry name" value="HTH_18"/>
    <property type="match status" value="1"/>
</dbReference>
<dbReference type="Gene3D" id="3.40.50.2300">
    <property type="match status" value="1"/>
</dbReference>
<dbReference type="SMART" id="SM00387">
    <property type="entry name" value="HATPase_c"/>
    <property type="match status" value="1"/>
</dbReference>
<reference evidence="16" key="1">
    <citation type="journal article" date="2013" name="Int. J. Syst. Evol. Microbiol.">
        <title>Aestuariibaculum suncheonense gen. nov., sp. nov., a marine bacterium of the family Flavobacteriaceae isolated from a tidal flat and emended descriptions of the genera Gaetbulibacter and Tamlana.</title>
        <authorList>
            <person name="Jeong S.H."/>
            <person name="Park M.S."/>
            <person name="Jin H.M."/>
            <person name="Lee K."/>
            <person name="Park W."/>
            <person name="Jeon C.O."/>
        </authorList>
    </citation>
    <scope>NUCLEOTIDE SEQUENCE</scope>
    <source>
        <strain evidence="16">SC17</strain>
    </source>
</reference>
<keyword evidence="7" id="KW-0067">ATP-binding</keyword>
<dbReference type="InterPro" id="IPR036890">
    <property type="entry name" value="HATPase_C_sf"/>
</dbReference>
<feature type="domain" description="Response regulatory" evidence="15">
    <location>
        <begin position="1118"/>
        <end position="1233"/>
    </location>
</feature>
<dbReference type="Pfam" id="PF07494">
    <property type="entry name" value="Reg_prop"/>
    <property type="match status" value="6"/>
</dbReference>
<dbReference type="PRINTS" id="PR00344">
    <property type="entry name" value="BCTRLSENSOR"/>
</dbReference>
<reference evidence="16" key="2">
    <citation type="submission" date="2020-09" db="EMBL/GenBank/DDBJ databases">
        <authorList>
            <person name="Wu Z."/>
        </authorList>
    </citation>
    <scope>NUCLEOTIDE SEQUENCE</scope>
    <source>
        <strain evidence="16">SC17</strain>
    </source>
</reference>
<evidence type="ECO:0000256" key="12">
    <source>
        <dbReference type="SAM" id="Phobius"/>
    </source>
</evidence>
<gene>
    <name evidence="16" type="ORF">ICJ84_00645</name>
</gene>
<accession>A0A8J6Q1E3</accession>
<keyword evidence="8" id="KW-0902">Two-component regulatory system</keyword>
<dbReference type="PROSITE" id="PS50109">
    <property type="entry name" value="HIS_KIN"/>
    <property type="match status" value="1"/>
</dbReference>
<dbReference type="Pfam" id="PF07495">
    <property type="entry name" value="Y_Y_Y"/>
    <property type="match status" value="1"/>
</dbReference>
<evidence type="ECO:0000256" key="4">
    <source>
        <dbReference type="ARBA" id="ARBA00022679"/>
    </source>
</evidence>
<evidence type="ECO:0000256" key="6">
    <source>
        <dbReference type="ARBA" id="ARBA00022777"/>
    </source>
</evidence>
<dbReference type="InterPro" id="IPR004358">
    <property type="entry name" value="Sig_transdc_His_kin-like_C"/>
</dbReference>
<evidence type="ECO:0000256" key="1">
    <source>
        <dbReference type="ARBA" id="ARBA00000085"/>
    </source>
</evidence>
<keyword evidence="10" id="KW-0804">Transcription</keyword>
<dbReference type="SMART" id="SM00342">
    <property type="entry name" value="HTH_ARAC"/>
    <property type="match status" value="1"/>
</dbReference>
<evidence type="ECO:0000259" key="13">
    <source>
        <dbReference type="PROSITE" id="PS01124"/>
    </source>
</evidence>
<keyword evidence="4" id="KW-0808">Transferase</keyword>
<organism evidence="16 17">
    <name type="scientific">Aestuariibaculum suncheonense</name>
    <dbReference type="NCBI Taxonomy" id="1028745"/>
    <lineage>
        <taxon>Bacteria</taxon>
        <taxon>Pseudomonadati</taxon>
        <taxon>Bacteroidota</taxon>
        <taxon>Flavobacteriia</taxon>
        <taxon>Flavobacteriales</taxon>
        <taxon>Flavobacteriaceae</taxon>
    </lineage>
</organism>
<dbReference type="SUPFAM" id="SSF52172">
    <property type="entry name" value="CheY-like"/>
    <property type="match status" value="1"/>
</dbReference>
<proteinExistence type="predicted"/>
<evidence type="ECO:0000256" key="2">
    <source>
        <dbReference type="ARBA" id="ARBA00012438"/>
    </source>
</evidence>
<dbReference type="FunFam" id="3.30.565.10:FF:000037">
    <property type="entry name" value="Hybrid sensor histidine kinase/response regulator"/>
    <property type="match status" value="1"/>
</dbReference>
<dbReference type="SMART" id="SM00388">
    <property type="entry name" value="HisKA"/>
    <property type="match status" value="1"/>
</dbReference>
<dbReference type="PANTHER" id="PTHR43547">
    <property type="entry name" value="TWO-COMPONENT HISTIDINE KINASE"/>
    <property type="match status" value="1"/>
</dbReference>
<dbReference type="Gene3D" id="2.60.40.10">
    <property type="entry name" value="Immunoglobulins"/>
    <property type="match status" value="1"/>
</dbReference>
<dbReference type="InterPro" id="IPR011110">
    <property type="entry name" value="Reg_prop"/>
</dbReference>
<keyword evidence="6" id="KW-0418">Kinase</keyword>
<evidence type="ECO:0000256" key="8">
    <source>
        <dbReference type="ARBA" id="ARBA00023012"/>
    </source>
</evidence>
<evidence type="ECO:0000256" key="9">
    <source>
        <dbReference type="ARBA" id="ARBA00023015"/>
    </source>
</evidence>
<comment type="catalytic activity">
    <reaction evidence="1">
        <text>ATP + protein L-histidine = ADP + protein N-phospho-L-histidine.</text>
        <dbReference type="EC" id="2.7.13.3"/>
    </reaction>
</comment>
<dbReference type="RefSeq" id="WP_188214430.1">
    <property type="nucleotide sequence ID" value="NZ_BAABGH010000004.1"/>
</dbReference>
<dbReference type="SUPFAM" id="SSF47384">
    <property type="entry name" value="Homodimeric domain of signal transducing histidine kinase"/>
    <property type="match status" value="1"/>
</dbReference>
<dbReference type="Pfam" id="PF00512">
    <property type="entry name" value="HisKA"/>
    <property type="match status" value="1"/>
</dbReference>
<dbReference type="Gene3D" id="1.10.10.60">
    <property type="entry name" value="Homeodomain-like"/>
    <property type="match status" value="1"/>
</dbReference>
<dbReference type="Gene3D" id="2.130.10.10">
    <property type="entry name" value="YVTN repeat-like/Quinoprotein amine dehydrogenase"/>
    <property type="match status" value="2"/>
</dbReference>
<sequence length="1369" mass="156071">MKTVFKIALIFLCISLSFGQEEQSPYSKLNFKHFSTQDGLSQRSVVSILQDHQGYIWFGTRYGLNKFDGQTFKNYYSSSTDSNSLSNNRIFSIIEDREKNIWVGTKNGLNKYIPAQDSFERVFLDKDQEIPYDIEILDIKEGKGAFLWIATSNGLHRFNTKTYRVLKFKHNEHVPSSISSNQTNSLVLNKNSELWICTSKSIDKYEPKINTFIHFSYPKNASPSVTKSNTTTLYGDSDNNIWLGYENGLALFDKKDQVFKDFKLTPQSEKAISSAVRTIYEDQFKNLWVGAYNGVYYLNKSTQRIYHYTHDKKNQNSLSDNSIYKIFEDTKGDLWVGTWAGGVNYLDKNSNAFSSYAEGIYQLSLNNNIVSSIIENQNSDLWIGTEGGGINVYNQTTGKFSYYLHDPKNTNSLSGNNVKAILKDSDGNFWVGTHADGLNKIAFNGSQLNYKRFKNILGDTTSLSDNKITCLAEDYLHNIWIGTNSEGLTVFNKKISAFSRVKDPDTLIGPFIHTISKTYLDNKLWVGSDNGLFKVDINSRQIHPVKFQETTDRAYIAKNVISVYQESSNILWIGTEGDGLYKYNLSTHESKRFAVHQGLPDEVIYAIQPDDNNCIWVSTNNGLSKIDLRTNQIKNFNESDGLQGKEFNYGASYKTKRGELIFGGTNGFTIFNPNETTQDSFIPPIVIRTISISNKPYLNVTDSIHSVTLTHKQNDFSFDFVALGFSKPNKTQYAYKLEGFDEHWNMVGNKSTATYTNLEHGNYEFKVKAANSDGLWNKKPASIKLKIRPPLWKTWPAYVLYTVLVLILIFITRKILLTRLAERNALKEARLEKAKMEELNKLKLQLFTNISHDFRTPLTLIVGPLKRLMDNTKENNYVQSQLEGIYRNANILLQLINQLLDFRKAESGKLKMHFSKRNMVSFLEGIKLSFDELAAEKDIQYSFTCATPILEVWFDKIEIKKALLNILSNAFKFTPVHGIISMHLSEDNDSNSIKLEIQDSGKGISEKDLPFIFDRYFQLGQHNELRSGTGVGLTVAKDIIDLHQGTISVSSQMGKGTCFTIFLPLGSDHIKPEDRVIEDEVTINEDTLDYYAPPFTTYEWTKKDAKKDEIGFNKNLPSILIVEDNTEVRDLLASIFTNEFNIFEAKNGKKGIKEAELHPIDIIISDIMMPKMNGIEFCNAIKTSILTCHIPVILLTARTSSKIQKTGYETGADAYISKPFDPELLKLQVENLLKSRLKLIEKFKKDFILEPKELNLVSKDEIFLKKAMDIVEENFSDPEFMAVTFAEKMHMSQSVLYKKLKALTGQTISEFIRAVKFKKAGQLLSGTDMNVADVAYQIGFNDLKYFRKCFKEAFNQTPTQYRKANTKQH</sequence>
<keyword evidence="9" id="KW-0805">Transcription regulation</keyword>
<keyword evidence="3 11" id="KW-0597">Phosphoprotein</keyword>
<dbReference type="InterPro" id="IPR009057">
    <property type="entry name" value="Homeodomain-like_sf"/>
</dbReference>
<name>A0A8J6Q1E3_9FLAO</name>
<evidence type="ECO:0000256" key="11">
    <source>
        <dbReference type="PROSITE-ProRule" id="PRU00169"/>
    </source>
</evidence>
<dbReference type="EMBL" id="JACVXC010000001">
    <property type="protein sequence ID" value="MBD0833933.1"/>
    <property type="molecule type" value="Genomic_DNA"/>
</dbReference>
<comment type="caution">
    <text evidence="16">The sequence shown here is derived from an EMBL/GenBank/DDBJ whole genome shotgun (WGS) entry which is preliminary data.</text>
</comment>
<dbReference type="InterPro" id="IPR003594">
    <property type="entry name" value="HATPase_dom"/>
</dbReference>
<keyword evidence="12" id="KW-0472">Membrane</keyword>
<evidence type="ECO:0000313" key="16">
    <source>
        <dbReference type="EMBL" id="MBD0833933.1"/>
    </source>
</evidence>
<dbReference type="Gene3D" id="3.30.565.10">
    <property type="entry name" value="Histidine kinase-like ATPase, C-terminal domain"/>
    <property type="match status" value="1"/>
</dbReference>
<keyword evidence="5" id="KW-0547">Nucleotide-binding</keyword>
<dbReference type="Proteomes" id="UP000602057">
    <property type="component" value="Unassembled WGS sequence"/>
</dbReference>
<dbReference type="InterPro" id="IPR011006">
    <property type="entry name" value="CheY-like_superfamily"/>
</dbReference>
<protein>
    <recommendedName>
        <fullName evidence="2">histidine kinase</fullName>
        <ecNumber evidence="2">2.7.13.3</ecNumber>
    </recommendedName>
</protein>
<dbReference type="SUPFAM" id="SSF55874">
    <property type="entry name" value="ATPase domain of HSP90 chaperone/DNA topoisomerase II/histidine kinase"/>
    <property type="match status" value="1"/>
</dbReference>
<dbReference type="SUPFAM" id="SSF46689">
    <property type="entry name" value="Homeodomain-like"/>
    <property type="match status" value="1"/>
</dbReference>
<dbReference type="InterPro" id="IPR036097">
    <property type="entry name" value="HisK_dim/P_sf"/>
</dbReference>
<dbReference type="Pfam" id="PF02518">
    <property type="entry name" value="HATPase_c"/>
    <property type="match status" value="1"/>
</dbReference>
<dbReference type="EC" id="2.7.13.3" evidence="2"/>
<evidence type="ECO:0000256" key="5">
    <source>
        <dbReference type="ARBA" id="ARBA00022741"/>
    </source>
</evidence>
<evidence type="ECO:0000259" key="15">
    <source>
        <dbReference type="PROSITE" id="PS50110"/>
    </source>
</evidence>
<feature type="modified residue" description="4-aspartylphosphate" evidence="11">
    <location>
        <position position="1166"/>
    </location>
</feature>
<keyword evidence="12" id="KW-1133">Transmembrane helix</keyword>
<feature type="domain" description="HTH araC/xylS-type" evidence="13">
    <location>
        <begin position="1265"/>
        <end position="1364"/>
    </location>
</feature>
<evidence type="ECO:0000313" key="17">
    <source>
        <dbReference type="Proteomes" id="UP000602057"/>
    </source>
</evidence>
<dbReference type="GO" id="GO:0003700">
    <property type="term" value="F:DNA-binding transcription factor activity"/>
    <property type="evidence" value="ECO:0007669"/>
    <property type="project" value="InterPro"/>
</dbReference>
<feature type="domain" description="Histidine kinase" evidence="14">
    <location>
        <begin position="849"/>
        <end position="1067"/>
    </location>
</feature>
<dbReference type="PANTHER" id="PTHR43547:SF2">
    <property type="entry name" value="HYBRID SIGNAL TRANSDUCTION HISTIDINE KINASE C"/>
    <property type="match status" value="1"/>
</dbReference>
<dbReference type="InterPro" id="IPR013783">
    <property type="entry name" value="Ig-like_fold"/>
</dbReference>
<dbReference type="FunFam" id="1.10.287.130:FF:000045">
    <property type="entry name" value="Two-component system sensor histidine kinase/response regulator"/>
    <property type="match status" value="1"/>
</dbReference>
<dbReference type="GO" id="GO:0005524">
    <property type="term" value="F:ATP binding"/>
    <property type="evidence" value="ECO:0007669"/>
    <property type="project" value="UniProtKB-KW"/>
</dbReference>
<dbReference type="InterPro" id="IPR005467">
    <property type="entry name" value="His_kinase_dom"/>
</dbReference>
<dbReference type="GO" id="GO:0000155">
    <property type="term" value="F:phosphorelay sensor kinase activity"/>
    <property type="evidence" value="ECO:0007669"/>
    <property type="project" value="InterPro"/>
</dbReference>
<dbReference type="SUPFAM" id="SSF63829">
    <property type="entry name" value="Calcium-dependent phosphotriesterase"/>
    <property type="match status" value="3"/>
</dbReference>
<dbReference type="InterPro" id="IPR015943">
    <property type="entry name" value="WD40/YVTN_repeat-like_dom_sf"/>
</dbReference>
<dbReference type="GO" id="GO:0043565">
    <property type="term" value="F:sequence-specific DNA binding"/>
    <property type="evidence" value="ECO:0007669"/>
    <property type="project" value="InterPro"/>
</dbReference>